<evidence type="ECO:0000313" key="3">
    <source>
        <dbReference type="Proteomes" id="UP000642919"/>
    </source>
</evidence>
<protein>
    <submittedName>
        <fullName evidence="2">Uncharacterized protein</fullName>
    </submittedName>
</protein>
<organism evidence="2 3">
    <name type="scientific">Halobacterium salinarum</name>
    <name type="common">Halobacterium halobium</name>
    <dbReference type="NCBI Taxonomy" id="2242"/>
    <lineage>
        <taxon>Archaea</taxon>
        <taxon>Methanobacteriati</taxon>
        <taxon>Methanobacteriota</taxon>
        <taxon>Stenosarchaea group</taxon>
        <taxon>Halobacteria</taxon>
        <taxon>Halobacteriales</taxon>
        <taxon>Halobacteriaceae</taxon>
        <taxon>Halobacterium</taxon>
    </lineage>
</organism>
<reference evidence="2" key="1">
    <citation type="submission" date="2020-08" db="EMBL/GenBank/DDBJ databases">
        <title>Genomic Encyclopedia of Type Strains, Phase IV (KMG-IV): sequencing the most valuable type-strain genomes for metagenomic binning, comparative biology and taxonomic classification.</title>
        <authorList>
            <person name="Goeker M."/>
        </authorList>
    </citation>
    <scope>NUCLEOTIDE SEQUENCE</scope>
    <source>
        <strain evidence="2">DSM 669</strain>
    </source>
</reference>
<dbReference type="EMBL" id="JACHGX010000017">
    <property type="protein sequence ID" value="MBB6091018.1"/>
    <property type="molecule type" value="Genomic_DNA"/>
</dbReference>
<feature type="region of interest" description="Disordered" evidence="1">
    <location>
        <begin position="1"/>
        <end position="27"/>
    </location>
</feature>
<dbReference type="RefSeq" id="WP_010901989.1">
    <property type="nucleotide sequence ID" value="NZ_JACHGX010000017.1"/>
</dbReference>
<sequence length="88" mass="9772">MLSLTGLPPDEIIRHQGEQEDDLNNTVWTDPDEPDFTTALNDALSRVLDGGTVVVSSVAYSWDGTTVSVPEQDVTITSHAETQKRWWD</sequence>
<evidence type="ECO:0000256" key="1">
    <source>
        <dbReference type="SAM" id="MobiDB-lite"/>
    </source>
</evidence>
<proteinExistence type="predicted"/>
<dbReference type="AlphaFoldDB" id="A0A841HFF6"/>
<evidence type="ECO:0000313" key="2">
    <source>
        <dbReference type="EMBL" id="MBB6091018.1"/>
    </source>
</evidence>
<accession>A0A841HFF6</accession>
<name>A0A841HFF6_HALSI</name>
<dbReference type="Proteomes" id="UP000642919">
    <property type="component" value="Unassembled WGS sequence"/>
</dbReference>
<dbReference type="GeneID" id="31757326"/>
<comment type="caution">
    <text evidence="2">The sequence shown here is derived from an EMBL/GenBank/DDBJ whole genome shotgun (WGS) entry which is preliminary data.</text>
</comment>
<gene>
    <name evidence="2" type="ORF">HNR49_002408</name>
</gene>